<keyword evidence="6 7" id="KW-0472">Membrane</keyword>
<evidence type="ECO:0000313" key="9">
    <source>
        <dbReference type="EMBL" id="RVT91755.1"/>
    </source>
</evidence>
<dbReference type="AlphaFoldDB" id="A0A437M2H9"/>
<evidence type="ECO:0000313" key="10">
    <source>
        <dbReference type="Proteomes" id="UP000282957"/>
    </source>
</evidence>
<sequence>MWREAAPPLIFVVLLLAAWEAGALWGGLDPLIMPAPSEIGEQLVLGFSSGVYPLHLGVTLAQSLAGFVIAVAMGVGIGALISISPLVERTLNPFLIAFEAMPKIALAPLVIVWFGYGMGSKIVLAAVIAFFPVLVSTILGLRACDPGRLDVMHALGASRGQVFRMVRLPGALPFIFSGVNVAVVFVLLGSIVGEFVGAKAGLGTLILYANENLETARTFSILAMLAALGLLLHFGVAALRQRLLFWAEPRRGTPGH</sequence>
<comment type="caution">
    <text evidence="9">The sequence shown here is derived from an EMBL/GenBank/DDBJ whole genome shotgun (WGS) entry which is preliminary data.</text>
</comment>
<comment type="subcellular location">
    <subcellularLocation>
        <location evidence="1 7">Cell membrane</location>
        <topology evidence="1 7">Multi-pass membrane protein</topology>
    </subcellularLocation>
</comment>
<evidence type="ECO:0000256" key="3">
    <source>
        <dbReference type="ARBA" id="ARBA00022475"/>
    </source>
</evidence>
<accession>A0A437M2H9</accession>
<feature type="transmembrane region" description="Helical" evidence="7">
    <location>
        <begin position="174"/>
        <end position="198"/>
    </location>
</feature>
<dbReference type="InterPro" id="IPR000515">
    <property type="entry name" value="MetI-like"/>
</dbReference>
<evidence type="ECO:0000256" key="1">
    <source>
        <dbReference type="ARBA" id="ARBA00004651"/>
    </source>
</evidence>
<evidence type="ECO:0000259" key="8">
    <source>
        <dbReference type="PROSITE" id="PS50928"/>
    </source>
</evidence>
<dbReference type="Proteomes" id="UP000282957">
    <property type="component" value="Unassembled WGS sequence"/>
</dbReference>
<dbReference type="GO" id="GO:0005886">
    <property type="term" value="C:plasma membrane"/>
    <property type="evidence" value="ECO:0007669"/>
    <property type="project" value="UniProtKB-SubCell"/>
</dbReference>
<feature type="domain" description="ABC transmembrane type-1" evidence="8">
    <location>
        <begin position="56"/>
        <end position="240"/>
    </location>
</feature>
<evidence type="ECO:0000256" key="2">
    <source>
        <dbReference type="ARBA" id="ARBA00022448"/>
    </source>
</evidence>
<feature type="transmembrane region" description="Helical" evidence="7">
    <location>
        <begin position="218"/>
        <end position="239"/>
    </location>
</feature>
<gene>
    <name evidence="9" type="ORF">EOD42_20770</name>
</gene>
<keyword evidence="5 7" id="KW-1133">Transmembrane helix</keyword>
<keyword evidence="3" id="KW-1003">Cell membrane</keyword>
<dbReference type="SUPFAM" id="SSF161098">
    <property type="entry name" value="MetI-like"/>
    <property type="match status" value="1"/>
</dbReference>
<dbReference type="OrthoDB" id="9799271at2"/>
<evidence type="ECO:0000256" key="7">
    <source>
        <dbReference type="RuleBase" id="RU363032"/>
    </source>
</evidence>
<feature type="transmembrane region" description="Helical" evidence="7">
    <location>
        <begin position="94"/>
        <end position="116"/>
    </location>
</feature>
<reference evidence="9 10" key="1">
    <citation type="submission" date="2019-01" db="EMBL/GenBank/DDBJ databases">
        <authorList>
            <person name="Chen W.-M."/>
        </authorList>
    </citation>
    <scope>NUCLEOTIDE SEQUENCE [LARGE SCALE GENOMIC DNA]</scope>
    <source>
        <strain evidence="9 10">CCP-6</strain>
    </source>
</reference>
<dbReference type="GO" id="GO:0055085">
    <property type="term" value="P:transmembrane transport"/>
    <property type="evidence" value="ECO:0007669"/>
    <property type="project" value="InterPro"/>
</dbReference>
<protein>
    <submittedName>
        <fullName evidence="9">ABC transporter permease</fullName>
    </submittedName>
</protein>
<dbReference type="PANTHER" id="PTHR30151">
    <property type="entry name" value="ALKANE SULFONATE ABC TRANSPORTER-RELATED, MEMBRANE SUBUNIT"/>
    <property type="match status" value="1"/>
</dbReference>
<feature type="transmembrane region" description="Helical" evidence="7">
    <location>
        <begin position="122"/>
        <end position="141"/>
    </location>
</feature>
<dbReference type="Pfam" id="PF00528">
    <property type="entry name" value="BPD_transp_1"/>
    <property type="match status" value="1"/>
</dbReference>
<dbReference type="PROSITE" id="PS50928">
    <property type="entry name" value="ABC_TM1"/>
    <property type="match status" value="1"/>
</dbReference>
<dbReference type="RefSeq" id="WP_127789502.1">
    <property type="nucleotide sequence ID" value="NZ_SACL01000009.1"/>
</dbReference>
<dbReference type="InterPro" id="IPR035906">
    <property type="entry name" value="MetI-like_sf"/>
</dbReference>
<keyword evidence="2 7" id="KW-0813">Transport</keyword>
<evidence type="ECO:0000256" key="6">
    <source>
        <dbReference type="ARBA" id="ARBA00023136"/>
    </source>
</evidence>
<comment type="similarity">
    <text evidence="7">Belongs to the binding-protein-dependent transport system permease family.</text>
</comment>
<feature type="transmembrane region" description="Helical" evidence="7">
    <location>
        <begin position="64"/>
        <end position="87"/>
    </location>
</feature>
<keyword evidence="10" id="KW-1185">Reference proteome</keyword>
<dbReference type="CDD" id="cd06261">
    <property type="entry name" value="TM_PBP2"/>
    <property type="match status" value="1"/>
</dbReference>
<name>A0A437M2H9_9PROT</name>
<keyword evidence="4 7" id="KW-0812">Transmembrane</keyword>
<organism evidence="9 10">
    <name type="scientific">Rhodovarius crocodyli</name>
    <dbReference type="NCBI Taxonomy" id="1979269"/>
    <lineage>
        <taxon>Bacteria</taxon>
        <taxon>Pseudomonadati</taxon>
        <taxon>Pseudomonadota</taxon>
        <taxon>Alphaproteobacteria</taxon>
        <taxon>Acetobacterales</taxon>
        <taxon>Roseomonadaceae</taxon>
        <taxon>Rhodovarius</taxon>
    </lineage>
</organism>
<dbReference type="Gene3D" id="1.10.3720.10">
    <property type="entry name" value="MetI-like"/>
    <property type="match status" value="1"/>
</dbReference>
<evidence type="ECO:0000256" key="4">
    <source>
        <dbReference type="ARBA" id="ARBA00022692"/>
    </source>
</evidence>
<dbReference type="PANTHER" id="PTHR30151:SF20">
    <property type="entry name" value="ABC TRANSPORTER PERMEASE PROTEIN HI_0355-RELATED"/>
    <property type="match status" value="1"/>
</dbReference>
<evidence type="ECO:0000256" key="5">
    <source>
        <dbReference type="ARBA" id="ARBA00022989"/>
    </source>
</evidence>
<dbReference type="EMBL" id="SACL01000009">
    <property type="protein sequence ID" value="RVT91755.1"/>
    <property type="molecule type" value="Genomic_DNA"/>
</dbReference>
<proteinExistence type="inferred from homology"/>